<protein>
    <submittedName>
        <fullName evidence="1">Uncharacterized protein</fullName>
    </submittedName>
</protein>
<gene>
    <name evidence="1" type="ORF">GS4_51_00140</name>
</gene>
<dbReference type="EMBL" id="BANX01000051">
    <property type="protein sequence ID" value="GAC71076.1"/>
    <property type="molecule type" value="Genomic_DNA"/>
</dbReference>
<dbReference type="RefSeq" id="WP_007625762.1">
    <property type="nucleotide sequence ID" value="NZ_BANX01000051.1"/>
</dbReference>
<sequence>MESRFEFEDGYPRHHREVTLDDLRPVDDLGRISTRPFRPDVEAWLARQGSGVGDE</sequence>
<dbReference type="AlphaFoldDB" id="M0QRQ5"/>
<comment type="caution">
    <text evidence="1">The sequence shown here is derived from an EMBL/GenBank/DDBJ whole genome shotgun (WGS) entry which is preliminary data.</text>
</comment>
<keyword evidence="2" id="KW-1185">Reference proteome</keyword>
<reference evidence="1 2" key="1">
    <citation type="submission" date="2013-01" db="EMBL/GenBank/DDBJ databases">
        <title>Whole genome shotgun sequence of Gordonia soli NBRC 108243.</title>
        <authorList>
            <person name="Isaki-Nakamura S."/>
            <person name="Hosoyama A."/>
            <person name="Tsuchikane K."/>
            <person name="Ando Y."/>
            <person name="Baba S."/>
            <person name="Ohji S."/>
            <person name="Hamada M."/>
            <person name="Tamura T."/>
            <person name="Yamazoe A."/>
            <person name="Yamazaki S."/>
            <person name="Fujita N."/>
        </authorList>
    </citation>
    <scope>NUCLEOTIDE SEQUENCE [LARGE SCALE GENOMIC DNA]</scope>
    <source>
        <strain evidence="1 2">NBRC 108243</strain>
    </source>
</reference>
<evidence type="ECO:0000313" key="2">
    <source>
        <dbReference type="Proteomes" id="UP000011666"/>
    </source>
</evidence>
<accession>M0QRQ5</accession>
<name>M0QRQ5_9ACTN</name>
<dbReference type="Proteomes" id="UP000011666">
    <property type="component" value="Unassembled WGS sequence"/>
</dbReference>
<organism evidence="1 2">
    <name type="scientific">Gordonia soli NBRC 108243</name>
    <dbReference type="NCBI Taxonomy" id="1223545"/>
    <lineage>
        <taxon>Bacteria</taxon>
        <taxon>Bacillati</taxon>
        <taxon>Actinomycetota</taxon>
        <taxon>Actinomycetes</taxon>
        <taxon>Mycobacteriales</taxon>
        <taxon>Gordoniaceae</taxon>
        <taxon>Gordonia</taxon>
    </lineage>
</organism>
<evidence type="ECO:0000313" key="1">
    <source>
        <dbReference type="EMBL" id="GAC71076.1"/>
    </source>
</evidence>
<dbReference type="STRING" id="1223545.GS4_51_00140"/>
<proteinExistence type="predicted"/>